<evidence type="ECO:0000313" key="2">
    <source>
        <dbReference type="EMBL" id="KAH7962705.1"/>
    </source>
</evidence>
<reference evidence="2" key="2">
    <citation type="submission" date="2021-09" db="EMBL/GenBank/DDBJ databases">
        <authorList>
            <person name="Jia N."/>
            <person name="Wang J."/>
            <person name="Shi W."/>
            <person name="Du L."/>
            <person name="Sun Y."/>
            <person name="Zhan W."/>
            <person name="Jiang J."/>
            <person name="Wang Q."/>
            <person name="Zhang B."/>
            <person name="Ji P."/>
            <person name="Sakyi L.B."/>
            <person name="Cui X."/>
            <person name="Yuan T."/>
            <person name="Jiang B."/>
            <person name="Yang W."/>
            <person name="Lam T.T.-Y."/>
            <person name="Chang Q."/>
            <person name="Ding S."/>
            <person name="Wang X."/>
            <person name="Zhu J."/>
            <person name="Ruan X."/>
            <person name="Zhao L."/>
            <person name="Wei J."/>
            <person name="Que T."/>
            <person name="Du C."/>
            <person name="Cheng J."/>
            <person name="Dai P."/>
            <person name="Han X."/>
            <person name="Huang E."/>
            <person name="Gao Y."/>
            <person name="Liu J."/>
            <person name="Shao H."/>
            <person name="Ye R."/>
            <person name="Li L."/>
            <person name="Wei W."/>
            <person name="Wang X."/>
            <person name="Wang C."/>
            <person name="Huo Q."/>
            <person name="Li W."/>
            <person name="Guo W."/>
            <person name="Chen H."/>
            <person name="Chen S."/>
            <person name="Zhou L."/>
            <person name="Zhou L."/>
            <person name="Ni X."/>
            <person name="Tian J."/>
            <person name="Zhou Y."/>
            <person name="Sheng Y."/>
            <person name="Liu T."/>
            <person name="Pan Y."/>
            <person name="Xia L."/>
            <person name="Li J."/>
            <person name="Zhao F."/>
            <person name="Cao W."/>
        </authorList>
    </citation>
    <scope>NUCLEOTIDE SEQUENCE</scope>
    <source>
        <strain evidence="2">Rsan-2018</strain>
        <tissue evidence="2">Larvae</tissue>
    </source>
</reference>
<dbReference type="AlphaFoldDB" id="A0A9D4Q1C6"/>
<proteinExistence type="predicted"/>
<dbReference type="EMBL" id="JABSTV010001249">
    <property type="protein sequence ID" value="KAH7962705.1"/>
    <property type="molecule type" value="Genomic_DNA"/>
</dbReference>
<feature type="compositionally biased region" description="Basic and acidic residues" evidence="1">
    <location>
        <begin position="39"/>
        <end position="54"/>
    </location>
</feature>
<feature type="compositionally biased region" description="Polar residues" evidence="1">
    <location>
        <begin position="25"/>
        <end position="34"/>
    </location>
</feature>
<evidence type="ECO:0000256" key="1">
    <source>
        <dbReference type="SAM" id="MobiDB-lite"/>
    </source>
</evidence>
<protein>
    <submittedName>
        <fullName evidence="2">Uncharacterized protein</fullName>
    </submittedName>
</protein>
<evidence type="ECO:0000313" key="3">
    <source>
        <dbReference type="Proteomes" id="UP000821837"/>
    </source>
</evidence>
<name>A0A9D4Q1C6_RHISA</name>
<keyword evidence="3" id="KW-1185">Reference proteome</keyword>
<feature type="region of interest" description="Disordered" evidence="1">
    <location>
        <begin position="1"/>
        <end position="70"/>
    </location>
</feature>
<dbReference type="Proteomes" id="UP000821837">
    <property type="component" value="Chromosome 3"/>
</dbReference>
<reference evidence="2" key="1">
    <citation type="journal article" date="2020" name="Cell">
        <title>Large-Scale Comparative Analyses of Tick Genomes Elucidate Their Genetic Diversity and Vector Capacities.</title>
        <authorList>
            <consortium name="Tick Genome and Microbiome Consortium (TIGMIC)"/>
            <person name="Jia N."/>
            <person name="Wang J."/>
            <person name="Shi W."/>
            <person name="Du L."/>
            <person name="Sun Y."/>
            <person name="Zhan W."/>
            <person name="Jiang J.F."/>
            <person name="Wang Q."/>
            <person name="Zhang B."/>
            <person name="Ji P."/>
            <person name="Bell-Sakyi L."/>
            <person name="Cui X.M."/>
            <person name="Yuan T.T."/>
            <person name="Jiang B.G."/>
            <person name="Yang W.F."/>
            <person name="Lam T.T."/>
            <person name="Chang Q.C."/>
            <person name="Ding S.J."/>
            <person name="Wang X.J."/>
            <person name="Zhu J.G."/>
            <person name="Ruan X.D."/>
            <person name="Zhao L."/>
            <person name="Wei J.T."/>
            <person name="Ye R.Z."/>
            <person name="Que T.C."/>
            <person name="Du C.H."/>
            <person name="Zhou Y.H."/>
            <person name="Cheng J.X."/>
            <person name="Dai P.F."/>
            <person name="Guo W.B."/>
            <person name="Han X.H."/>
            <person name="Huang E.J."/>
            <person name="Li L.F."/>
            <person name="Wei W."/>
            <person name="Gao Y.C."/>
            <person name="Liu J.Z."/>
            <person name="Shao H.Z."/>
            <person name="Wang X."/>
            <person name="Wang C.C."/>
            <person name="Yang T.C."/>
            <person name="Huo Q.B."/>
            <person name="Li W."/>
            <person name="Chen H.Y."/>
            <person name="Chen S.E."/>
            <person name="Zhou L.G."/>
            <person name="Ni X.B."/>
            <person name="Tian J.H."/>
            <person name="Sheng Y."/>
            <person name="Liu T."/>
            <person name="Pan Y.S."/>
            <person name="Xia L.Y."/>
            <person name="Li J."/>
            <person name="Zhao F."/>
            <person name="Cao W.C."/>
        </authorList>
    </citation>
    <scope>NUCLEOTIDE SEQUENCE</scope>
    <source>
        <strain evidence="2">Rsan-2018</strain>
    </source>
</reference>
<organism evidence="2 3">
    <name type="scientific">Rhipicephalus sanguineus</name>
    <name type="common">Brown dog tick</name>
    <name type="synonym">Ixodes sanguineus</name>
    <dbReference type="NCBI Taxonomy" id="34632"/>
    <lineage>
        <taxon>Eukaryota</taxon>
        <taxon>Metazoa</taxon>
        <taxon>Ecdysozoa</taxon>
        <taxon>Arthropoda</taxon>
        <taxon>Chelicerata</taxon>
        <taxon>Arachnida</taxon>
        <taxon>Acari</taxon>
        <taxon>Parasitiformes</taxon>
        <taxon>Ixodida</taxon>
        <taxon>Ixodoidea</taxon>
        <taxon>Ixodidae</taxon>
        <taxon>Rhipicephalinae</taxon>
        <taxon>Rhipicephalus</taxon>
        <taxon>Rhipicephalus</taxon>
    </lineage>
</organism>
<sequence length="116" mass="12676">MDGAPIILAPTTTDVTRQENHKQAEITTKTTPTSQQQHQEYDQSQKEIKKEDQHGLTSIGGGNHPGGISASPNPGYASFVDESDMVVLRLLELLHSVLLFGMKLLKSHGRYAYSAS</sequence>
<accession>A0A9D4Q1C6</accession>
<comment type="caution">
    <text evidence="2">The sequence shown here is derived from an EMBL/GenBank/DDBJ whole genome shotgun (WGS) entry which is preliminary data.</text>
</comment>
<gene>
    <name evidence="2" type="ORF">HPB52_017588</name>
</gene>